<sequence>MAGPVSSIAYVPLHEVLPPGFARAEGRLREIGSKLERHHSADRVSWHWYPEPLDASQRILVRVTITLYNTRDDWLELTLYLAGREDGHLVVESAVEVACWCEENHNMHPVRDFGRDVEDDFELADAFAAGAKMLTAVLNEGPFEPQPWRVAAGLPIRPG</sequence>
<protein>
    <submittedName>
        <fullName evidence="1">Uncharacterized protein</fullName>
    </submittedName>
</protein>
<organism evidence="1 2">
    <name type="scientific">Paractinoplanes atraurantiacus</name>
    <dbReference type="NCBI Taxonomy" id="1036182"/>
    <lineage>
        <taxon>Bacteria</taxon>
        <taxon>Bacillati</taxon>
        <taxon>Actinomycetota</taxon>
        <taxon>Actinomycetes</taxon>
        <taxon>Micromonosporales</taxon>
        <taxon>Micromonosporaceae</taxon>
        <taxon>Paractinoplanes</taxon>
    </lineage>
</organism>
<keyword evidence="2" id="KW-1185">Reference proteome</keyword>
<proteinExistence type="predicted"/>
<evidence type="ECO:0000313" key="2">
    <source>
        <dbReference type="Proteomes" id="UP000219612"/>
    </source>
</evidence>
<dbReference type="AlphaFoldDB" id="A0A285J0T2"/>
<dbReference type="Proteomes" id="UP000219612">
    <property type="component" value="Unassembled WGS sequence"/>
</dbReference>
<dbReference type="EMBL" id="OBDY01000014">
    <property type="protein sequence ID" value="SNY53808.1"/>
    <property type="molecule type" value="Genomic_DNA"/>
</dbReference>
<evidence type="ECO:0000313" key="1">
    <source>
        <dbReference type="EMBL" id="SNY53808.1"/>
    </source>
</evidence>
<accession>A0A285J0T2</accession>
<dbReference type="OrthoDB" id="3393740at2"/>
<name>A0A285J0T2_9ACTN</name>
<dbReference type="RefSeq" id="WP_097323254.1">
    <property type="nucleotide sequence ID" value="NZ_OBDY01000014.1"/>
</dbReference>
<gene>
    <name evidence="1" type="ORF">SAMN05421748_114178</name>
</gene>
<reference evidence="1 2" key="1">
    <citation type="submission" date="2017-09" db="EMBL/GenBank/DDBJ databases">
        <authorList>
            <person name="Ehlers B."/>
            <person name="Leendertz F.H."/>
        </authorList>
    </citation>
    <scope>NUCLEOTIDE SEQUENCE [LARGE SCALE GENOMIC DNA]</scope>
    <source>
        <strain evidence="1 2">CGMCC 4.6857</strain>
    </source>
</reference>